<keyword evidence="3" id="KW-1185">Reference proteome</keyword>
<feature type="domain" description="PPC" evidence="1">
    <location>
        <begin position="4"/>
        <end position="140"/>
    </location>
</feature>
<dbReference type="AlphaFoldDB" id="A0A9E7M9S7"/>
<dbReference type="InterPro" id="IPR005175">
    <property type="entry name" value="PPC_dom"/>
</dbReference>
<reference evidence="2 3" key="1">
    <citation type="submission" date="2021-08" db="EMBL/GenBank/DDBJ databases">
        <title>Thermococcus onnuriiensis IOH2.</title>
        <authorList>
            <person name="Park Y.-J."/>
        </authorList>
    </citation>
    <scope>NUCLEOTIDE SEQUENCE [LARGE SCALE GENOMIC DNA]</scope>
    <source>
        <strain evidence="2 3">IOH2</strain>
    </source>
</reference>
<dbReference type="RefSeq" id="WP_251949331.1">
    <property type="nucleotide sequence ID" value="NZ_CP080572.1"/>
</dbReference>
<dbReference type="SUPFAM" id="SSF117856">
    <property type="entry name" value="AF0104/ALDC/Ptd012-like"/>
    <property type="match status" value="1"/>
</dbReference>
<evidence type="ECO:0000313" key="3">
    <source>
        <dbReference type="Proteomes" id="UP001056425"/>
    </source>
</evidence>
<accession>A0A9E7M9S7</accession>
<organism evidence="2 3">
    <name type="scientific">Thermococcus argininiproducens</name>
    <dbReference type="NCBI Taxonomy" id="2866384"/>
    <lineage>
        <taxon>Archaea</taxon>
        <taxon>Methanobacteriati</taxon>
        <taxon>Methanobacteriota</taxon>
        <taxon>Thermococci</taxon>
        <taxon>Thermococcales</taxon>
        <taxon>Thermococcaceae</taxon>
        <taxon>Thermococcus</taxon>
    </lineage>
</organism>
<dbReference type="PANTHER" id="PTHR34988:SF1">
    <property type="entry name" value="DNA-BINDING PROTEIN"/>
    <property type="match status" value="1"/>
</dbReference>
<dbReference type="Pfam" id="PF03479">
    <property type="entry name" value="PCC"/>
    <property type="match status" value="1"/>
</dbReference>
<gene>
    <name evidence="2" type="ORF">K1720_00810</name>
</gene>
<dbReference type="EMBL" id="CP080572">
    <property type="protein sequence ID" value="USH00062.1"/>
    <property type="molecule type" value="Genomic_DNA"/>
</dbReference>
<protein>
    <submittedName>
        <fullName evidence="2">DNA-binding protein</fullName>
    </submittedName>
</protein>
<dbReference type="KEGG" id="thei:K1720_00810"/>
<dbReference type="CDD" id="cd11378">
    <property type="entry name" value="DUF296"/>
    <property type="match status" value="1"/>
</dbReference>
<dbReference type="GO" id="GO:0003677">
    <property type="term" value="F:DNA binding"/>
    <property type="evidence" value="ECO:0007669"/>
    <property type="project" value="UniProtKB-KW"/>
</dbReference>
<dbReference type="PROSITE" id="PS51742">
    <property type="entry name" value="PPC"/>
    <property type="match status" value="1"/>
</dbReference>
<dbReference type="PANTHER" id="PTHR34988">
    <property type="entry name" value="PROTEIN, PUTATIVE-RELATED"/>
    <property type="match status" value="1"/>
</dbReference>
<dbReference type="GeneID" id="72776839"/>
<dbReference type="Gene3D" id="3.30.1330.80">
    <property type="entry name" value="Hypothetical protein, similar to alpha- acetolactate decarboxylase, domain 2"/>
    <property type="match status" value="1"/>
</dbReference>
<proteinExistence type="predicted"/>
<keyword evidence="2" id="KW-0238">DNA-binding</keyword>
<evidence type="ECO:0000259" key="1">
    <source>
        <dbReference type="PROSITE" id="PS51742"/>
    </source>
</evidence>
<sequence length="140" mass="16045">MYIKRDNEYLIVKLERDEDLLNGLTKVAERENIKAGMIISGIGMLKDLEMGYYTGTKYQRKKFEGIYEIVSITGYLQETAPRAHIHISVADKNNNVYGGHLLGGKCDPYAIIAIISCNKLSFRRVYVEKAKRMETEVYEV</sequence>
<dbReference type="Proteomes" id="UP001056425">
    <property type="component" value="Chromosome"/>
</dbReference>
<name>A0A9E7M9S7_9EURY</name>
<evidence type="ECO:0000313" key="2">
    <source>
        <dbReference type="EMBL" id="USH00062.1"/>
    </source>
</evidence>